<name>A0ABW6A0R5_9BACT</name>
<dbReference type="EMBL" id="JBHUOZ010000001">
    <property type="protein sequence ID" value="MFD2918868.1"/>
    <property type="molecule type" value="Genomic_DNA"/>
</dbReference>
<dbReference type="Proteomes" id="UP001597511">
    <property type="component" value="Unassembled WGS sequence"/>
</dbReference>
<dbReference type="RefSeq" id="WP_386095470.1">
    <property type="nucleotide sequence ID" value="NZ_JBHUOZ010000001.1"/>
</dbReference>
<gene>
    <name evidence="1" type="ORF">ACFS6H_04040</name>
</gene>
<comment type="caution">
    <text evidence="1">The sequence shown here is derived from an EMBL/GenBank/DDBJ whole genome shotgun (WGS) entry which is preliminary data.</text>
</comment>
<evidence type="ECO:0000313" key="1">
    <source>
        <dbReference type="EMBL" id="MFD2918868.1"/>
    </source>
</evidence>
<reference evidence="2" key="1">
    <citation type="journal article" date="2019" name="Int. J. Syst. Evol. Microbiol.">
        <title>The Global Catalogue of Microorganisms (GCM) 10K type strain sequencing project: providing services to taxonomists for standard genome sequencing and annotation.</title>
        <authorList>
            <consortium name="The Broad Institute Genomics Platform"/>
            <consortium name="The Broad Institute Genome Sequencing Center for Infectious Disease"/>
            <person name="Wu L."/>
            <person name="Ma J."/>
        </authorList>
    </citation>
    <scope>NUCLEOTIDE SEQUENCE [LARGE SCALE GENOMIC DNA]</scope>
    <source>
        <strain evidence="2">KCTC 23299</strain>
    </source>
</reference>
<proteinExistence type="predicted"/>
<sequence>MGIDLFTPLVNENLFHPNFANTISARSTGVQEVLKEWANGFVDRDGKFVREFQTTYNSSFWELYLFAVMKYLQVDIDFKFSSPDFVAANKDFVIEAVTANHAHDDVPEWEKTFHGLKHTTEQHLFEISRHSVIRLSNAFASKIKKYNDSYSQLAHVKDRPFIIAVSNYTKQDFNFQGDVAMQWLLYDVLGLQTAQKRNGTEVELGVFNDARFADVSGILYSSLATFGKARALGNDTGNFLFNAVRIKENYYPIRIAANKKEYKESLCDGLRLFINPHAKKPLNIDDFMDEGIRKFVPNTNGDIDISCHQDGDLCMRFVINNISS</sequence>
<protein>
    <submittedName>
        <fullName evidence="1">Uncharacterized protein</fullName>
    </submittedName>
</protein>
<organism evidence="1 2">
    <name type="scientific">Terrimonas rubra</name>
    <dbReference type="NCBI Taxonomy" id="1035890"/>
    <lineage>
        <taxon>Bacteria</taxon>
        <taxon>Pseudomonadati</taxon>
        <taxon>Bacteroidota</taxon>
        <taxon>Chitinophagia</taxon>
        <taxon>Chitinophagales</taxon>
        <taxon>Chitinophagaceae</taxon>
        <taxon>Terrimonas</taxon>
    </lineage>
</organism>
<accession>A0ABW6A0R5</accession>
<keyword evidence="2" id="KW-1185">Reference proteome</keyword>
<evidence type="ECO:0000313" key="2">
    <source>
        <dbReference type="Proteomes" id="UP001597511"/>
    </source>
</evidence>